<comment type="caution">
    <text evidence="3">The sequence shown here is derived from an EMBL/GenBank/DDBJ whole genome shotgun (WGS) entry which is preliminary data.</text>
</comment>
<dbReference type="InterPro" id="IPR011990">
    <property type="entry name" value="TPR-like_helical_dom_sf"/>
</dbReference>
<dbReference type="SUPFAM" id="SSF48452">
    <property type="entry name" value="TPR-like"/>
    <property type="match status" value="1"/>
</dbReference>
<evidence type="ECO:0000259" key="2">
    <source>
        <dbReference type="Pfam" id="PF13191"/>
    </source>
</evidence>
<keyword evidence="4" id="KW-1185">Reference proteome</keyword>
<dbReference type="EMBL" id="JBHSXS010000019">
    <property type="protein sequence ID" value="MFC6883382.1"/>
    <property type="molecule type" value="Genomic_DNA"/>
</dbReference>
<dbReference type="RefSeq" id="WP_378063635.1">
    <property type="nucleotide sequence ID" value="NZ_JBHSXS010000019.1"/>
</dbReference>
<accession>A0ABW2CNK4</accession>
<dbReference type="SUPFAM" id="SSF52540">
    <property type="entry name" value="P-loop containing nucleoside triphosphate hydrolases"/>
    <property type="match status" value="1"/>
</dbReference>
<dbReference type="InterPro" id="IPR027417">
    <property type="entry name" value="P-loop_NTPase"/>
</dbReference>
<feature type="compositionally biased region" description="Basic and acidic residues" evidence="1">
    <location>
        <begin position="275"/>
        <end position="297"/>
    </location>
</feature>
<dbReference type="Pfam" id="PF13191">
    <property type="entry name" value="AAA_16"/>
    <property type="match status" value="1"/>
</dbReference>
<dbReference type="PANTHER" id="PTHR47691:SF3">
    <property type="entry name" value="HTH-TYPE TRANSCRIPTIONAL REGULATOR RV0890C-RELATED"/>
    <property type="match status" value="1"/>
</dbReference>
<evidence type="ECO:0000313" key="3">
    <source>
        <dbReference type="EMBL" id="MFC6883382.1"/>
    </source>
</evidence>
<dbReference type="PRINTS" id="PR00364">
    <property type="entry name" value="DISEASERSIST"/>
</dbReference>
<dbReference type="Gene3D" id="1.25.40.10">
    <property type="entry name" value="Tetratricopeptide repeat domain"/>
    <property type="match status" value="2"/>
</dbReference>
<reference evidence="4" key="1">
    <citation type="journal article" date="2019" name="Int. J. Syst. Evol. Microbiol.">
        <title>The Global Catalogue of Microorganisms (GCM) 10K type strain sequencing project: providing services to taxonomists for standard genome sequencing and annotation.</title>
        <authorList>
            <consortium name="The Broad Institute Genomics Platform"/>
            <consortium name="The Broad Institute Genome Sequencing Center for Infectious Disease"/>
            <person name="Wu L."/>
            <person name="Ma J."/>
        </authorList>
    </citation>
    <scope>NUCLEOTIDE SEQUENCE [LARGE SCALE GENOMIC DNA]</scope>
    <source>
        <strain evidence="4">JCM 3369</strain>
    </source>
</reference>
<evidence type="ECO:0000256" key="1">
    <source>
        <dbReference type="SAM" id="MobiDB-lite"/>
    </source>
</evidence>
<feature type="domain" description="Orc1-like AAA ATPase" evidence="2">
    <location>
        <begin position="45"/>
        <end position="100"/>
    </location>
</feature>
<name>A0ABW2CNK4_9ACTN</name>
<dbReference type="Pfam" id="PF13424">
    <property type="entry name" value="TPR_12"/>
    <property type="match status" value="1"/>
</dbReference>
<proteinExistence type="predicted"/>
<gene>
    <name evidence="3" type="ORF">ACFQKB_26735</name>
</gene>
<dbReference type="SMART" id="SM00028">
    <property type="entry name" value="TPR"/>
    <property type="match status" value="5"/>
</dbReference>
<evidence type="ECO:0000313" key="4">
    <source>
        <dbReference type="Proteomes" id="UP001596380"/>
    </source>
</evidence>
<protein>
    <submittedName>
        <fullName evidence="3">Tetratricopeptide repeat protein</fullName>
    </submittedName>
</protein>
<dbReference type="Gene3D" id="3.40.50.300">
    <property type="entry name" value="P-loop containing nucleotide triphosphate hydrolases"/>
    <property type="match status" value="1"/>
</dbReference>
<organism evidence="3 4">
    <name type="scientific">Actinomadura yumaensis</name>
    <dbReference type="NCBI Taxonomy" id="111807"/>
    <lineage>
        <taxon>Bacteria</taxon>
        <taxon>Bacillati</taxon>
        <taxon>Actinomycetota</taxon>
        <taxon>Actinomycetes</taxon>
        <taxon>Streptosporangiales</taxon>
        <taxon>Thermomonosporaceae</taxon>
        <taxon>Actinomadura</taxon>
    </lineage>
</organism>
<dbReference type="Proteomes" id="UP001596380">
    <property type="component" value="Unassembled WGS sequence"/>
</dbReference>
<sequence length="724" mass="77943">MTNELHAAHAGPVVQAGNVHGGLHVLASAAPPVPPPAQLPSPGAFVNRRAELAALEELVSRPATGGPRLVVLTGPGGVGKTTLALYWLHQIASGYEGHLYVDLRGASPGAPLLPAEPLERFLRALGVPDRVLPVDVDARGAHFRSLVAGRRLIILLDNAASAAQVRPLLPGMGSALVVVTSRRRITSLLDAGARLMQVEPFEEDGAVDLLRHFAGPDRVAAEPEHARDLVRLCGRLPLAVSVCGARLAARSTWTLGRLVEHLTVQTRSLTAPVNPHREDTMRDDAPQHDDHDDHSGEGDSASVMAALTVSYRDLNEETAWAYRLLGVHPGDDIDPAAAAALLNTRRERAEDLLVSLVDARLLTEPTPGRYRLPDLVRVHAGAQYDLRCAPGARKEGLARVAHHYLEAATAACQRLTPGRRLLGATPSPGRGDAADRFTDRAAARAWLETEQDNIAAVIQQAYAWRLHAVTWRLAETLWPLFLDRKRSDRWVDVFVVGYEAAEADVEPAAAAALAAYLGTAHRARHDPEEARAWYGRALARAHEADDELGRASAFEGLGMVDLEEGKPGEAAEWFEHARNLHDLLDRARGVALMTRHLGRVAAVQGDHPRALAYFAAALAYFAAVPSEIYHHARTLTFAGHSHLATGQTAAAEQAFEKAADLAGADGHRYEHARALLGLADVAAHHGDHAAERGHLECAAEILADLSGPEEQAEIQARLDRLQQP</sequence>
<feature type="region of interest" description="Disordered" evidence="1">
    <location>
        <begin position="269"/>
        <end position="299"/>
    </location>
</feature>
<dbReference type="PANTHER" id="PTHR47691">
    <property type="entry name" value="REGULATOR-RELATED"/>
    <property type="match status" value="1"/>
</dbReference>
<dbReference type="InterPro" id="IPR041664">
    <property type="entry name" value="AAA_16"/>
</dbReference>
<dbReference type="InterPro" id="IPR019734">
    <property type="entry name" value="TPR_rpt"/>
</dbReference>